<evidence type="ECO:0000313" key="2">
    <source>
        <dbReference type="Proteomes" id="UP000265520"/>
    </source>
</evidence>
<evidence type="ECO:0000313" key="1">
    <source>
        <dbReference type="EMBL" id="MCI71920.1"/>
    </source>
</evidence>
<feature type="non-terminal residue" evidence="1">
    <location>
        <position position="1"/>
    </location>
</feature>
<accession>A0A392UHJ2</accession>
<protein>
    <submittedName>
        <fullName evidence="1">Uncharacterized protein</fullName>
    </submittedName>
</protein>
<name>A0A392UHJ2_9FABA</name>
<dbReference type="EMBL" id="LXQA010806769">
    <property type="protein sequence ID" value="MCI71920.1"/>
    <property type="molecule type" value="Genomic_DNA"/>
</dbReference>
<sequence length="37" mass="3925">DAKELLGTMEHVENSSAIRGMQNLECVVLPPGISNAT</sequence>
<comment type="caution">
    <text evidence="1">The sequence shown here is derived from an EMBL/GenBank/DDBJ whole genome shotgun (WGS) entry which is preliminary data.</text>
</comment>
<keyword evidence="2" id="KW-1185">Reference proteome</keyword>
<organism evidence="1 2">
    <name type="scientific">Trifolium medium</name>
    <dbReference type="NCBI Taxonomy" id="97028"/>
    <lineage>
        <taxon>Eukaryota</taxon>
        <taxon>Viridiplantae</taxon>
        <taxon>Streptophyta</taxon>
        <taxon>Embryophyta</taxon>
        <taxon>Tracheophyta</taxon>
        <taxon>Spermatophyta</taxon>
        <taxon>Magnoliopsida</taxon>
        <taxon>eudicotyledons</taxon>
        <taxon>Gunneridae</taxon>
        <taxon>Pentapetalae</taxon>
        <taxon>rosids</taxon>
        <taxon>fabids</taxon>
        <taxon>Fabales</taxon>
        <taxon>Fabaceae</taxon>
        <taxon>Papilionoideae</taxon>
        <taxon>50 kb inversion clade</taxon>
        <taxon>NPAAA clade</taxon>
        <taxon>Hologalegina</taxon>
        <taxon>IRL clade</taxon>
        <taxon>Trifolieae</taxon>
        <taxon>Trifolium</taxon>
    </lineage>
</organism>
<dbReference type="AlphaFoldDB" id="A0A392UHJ2"/>
<dbReference type="Proteomes" id="UP000265520">
    <property type="component" value="Unassembled WGS sequence"/>
</dbReference>
<reference evidence="1 2" key="1">
    <citation type="journal article" date="2018" name="Front. Plant Sci.">
        <title>Red Clover (Trifolium pratense) and Zigzag Clover (T. medium) - A Picture of Genomic Similarities and Differences.</title>
        <authorList>
            <person name="Dluhosova J."/>
            <person name="Istvanek J."/>
            <person name="Nedelnik J."/>
            <person name="Repkova J."/>
        </authorList>
    </citation>
    <scope>NUCLEOTIDE SEQUENCE [LARGE SCALE GENOMIC DNA]</scope>
    <source>
        <strain evidence="2">cv. 10/8</strain>
        <tissue evidence="1">Leaf</tissue>
    </source>
</reference>
<proteinExistence type="predicted"/>